<evidence type="ECO:0000313" key="5">
    <source>
        <dbReference type="EMBL" id="SOC56749.1"/>
    </source>
</evidence>
<name>A0A285VRS9_9MICO</name>
<dbReference type="InterPro" id="IPR001451">
    <property type="entry name" value="Hexapep"/>
</dbReference>
<dbReference type="Proteomes" id="UP000219688">
    <property type="component" value="Unassembled WGS sequence"/>
</dbReference>
<keyword evidence="6" id="KW-1185">Reference proteome</keyword>
<dbReference type="InterPro" id="IPR023180">
    <property type="entry name" value="THP_succinylTrfase_dom1"/>
</dbReference>
<dbReference type="InterPro" id="IPR037133">
    <property type="entry name" value="THP_succinylTrfase_N_sf"/>
</dbReference>
<dbReference type="Gene3D" id="1.10.166.10">
    <property type="entry name" value="Tetrahydrodipicolinate-N-succinyltransferase, N-terminal domain"/>
    <property type="match status" value="1"/>
</dbReference>
<evidence type="ECO:0000256" key="1">
    <source>
        <dbReference type="ARBA" id="ARBA00007274"/>
    </source>
</evidence>
<dbReference type="SUPFAM" id="SSF51161">
    <property type="entry name" value="Trimeric LpxA-like enzymes"/>
    <property type="match status" value="1"/>
</dbReference>
<dbReference type="GO" id="GO:0016740">
    <property type="term" value="F:transferase activity"/>
    <property type="evidence" value="ECO:0007669"/>
    <property type="project" value="UniProtKB-KW"/>
</dbReference>
<protein>
    <submittedName>
        <fullName evidence="5">2,3,4,5-tetrahydropyridine-2-carboxylate N-succinyltransferase</fullName>
    </submittedName>
</protein>
<dbReference type="Gene3D" id="2.160.10.10">
    <property type="entry name" value="Hexapeptide repeat proteins"/>
    <property type="match status" value="1"/>
</dbReference>
<evidence type="ECO:0000256" key="2">
    <source>
        <dbReference type="ARBA" id="ARBA00022679"/>
    </source>
</evidence>
<proteinExistence type="inferred from homology"/>
<organism evidence="5 6">
    <name type="scientific">Ornithinimicrobium cerasi</name>
    <dbReference type="NCBI Taxonomy" id="2248773"/>
    <lineage>
        <taxon>Bacteria</taxon>
        <taxon>Bacillati</taxon>
        <taxon>Actinomycetota</taxon>
        <taxon>Actinomycetes</taxon>
        <taxon>Micrococcales</taxon>
        <taxon>Ornithinimicrobiaceae</taxon>
        <taxon>Ornithinimicrobium</taxon>
    </lineage>
</organism>
<dbReference type="InterPro" id="IPR018357">
    <property type="entry name" value="Hexapep_transf_CS"/>
</dbReference>
<accession>A0A285VRS9</accession>
<dbReference type="Pfam" id="PF14805">
    <property type="entry name" value="THDPS_N_2"/>
    <property type="match status" value="1"/>
</dbReference>
<keyword evidence="2 5" id="KW-0808">Transferase</keyword>
<feature type="domain" description="Tetrahydrodipicolinate-N-succinyltransferase chain A" evidence="4">
    <location>
        <begin position="22"/>
        <end position="69"/>
    </location>
</feature>
<dbReference type="InterPro" id="IPR011004">
    <property type="entry name" value="Trimer_LpxA-like_sf"/>
</dbReference>
<dbReference type="NCBIfam" id="NF008808">
    <property type="entry name" value="PRK11830.1"/>
    <property type="match status" value="1"/>
</dbReference>
<dbReference type="PROSITE" id="PS00101">
    <property type="entry name" value="HEXAPEP_TRANSFERASES"/>
    <property type="match status" value="1"/>
</dbReference>
<gene>
    <name evidence="5" type="ORF">SAMN05421879_108127</name>
</gene>
<dbReference type="AlphaFoldDB" id="A0A285VRS9"/>
<evidence type="ECO:0000313" key="6">
    <source>
        <dbReference type="Proteomes" id="UP000219688"/>
    </source>
</evidence>
<dbReference type="EMBL" id="OBQK01000008">
    <property type="protein sequence ID" value="SOC56749.1"/>
    <property type="molecule type" value="Genomic_DNA"/>
</dbReference>
<reference evidence="6" key="1">
    <citation type="submission" date="2017-08" db="EMBL/GenBank/DDBJ databases">
        <authorList>
            <person name="Varghese N."/>
            <person name="Submissions S."/>
        </authorList>
    </citation>
    <scope>NUCLEOTIDE SEQUENCE [LARGE SCALE GENOMIC DNA]</scope>
    <source>
        <strain evidence="6">USBA17B2</strain>
    </source>
</reference>
<dbReference type="Pfam" id="PF14602">
    <property type="entry name" value="Hexapep_2"/>
    <property type="match status" value="1"/>
</dbReference>
<comment type="similarity">
    <text evidence="1">Belongs to the transferase hexapeptide repeat family.</text>
</comment>
<dbReference type="RefSeq" id="WP_244903832.1">
    <property type="nucleotide sequence ID" value="NZ_OBQK01000008.1"/>
</dbReference>
<evidence type="ECO:0000259" key="4">
    <source>
        <dbReference type="Pfam" id="PF14805"/>
    </source>
</evidence>
<keyword evidence="3" id="KW-0677">Repeat</keyword>
<evidence type="ECO:0000256" key="3">
    <source>
        <dbReference type="ARBA" id="ARBA00022737"/>
    </source>
</evidence>
<sequence>MTAVTGPRTSLEDFFTHGLDSAPEHETLERVAQLLDALERGVVRAASRTPEGTWRTHAWVKRGILAAFRHSETVELDWPGGAVDRSLVPARWFGLADGVRLVPGGTSVRRGAHLARGVVVMPPSYVNVGASVGRGTMVDSHVLVGSCAQVGSDVHLSTAVQLGGVLEPVGARPVVVEDEVFVGAQCGLYEGVVVRERAVLAPGVVLTAGTTIYDLVHQTELRGEVPEGAVVVPGSRPARGDYADVLGLSLYAPVVVKYRDGSTDAATTLEGALR</sequence>
<dbReference type="CDD" id="cd03350">
    <property type="entry name" value="LbH_THP_succinylT"/>
    <property type="match status" value="1"/>
</dbReference>